<dbReference type="PROSITE" id="PS50887">
    <property type="entry name" value="GGDEF"/>
    <property type="match status" value="1"/>
</dbReference>
<reference evidence="5 6" key="1">
    <citation type="submission" date="2022-10" db="EMBL/GenBank/DDBJ databases">
        <title>Janthinobacterium sp. hw3 Genome sequencing.</title>
        <authorList>
            <person name="Park S."/>
        </authorList>
    </citation>
    <scope>NUCLEOTIDE SEQUENCE [LARGE SCALE GENOMIC DNA]</scope>
    <source>
        <strain evidence="6">hw3</strain>
    </source>
</reference>
<dbReference type="RefSeq" id="WP_273674646.1">
    <property type="nucleotide sequence ID" value="NZ_JAQQXR010000016.1"/>
</dbReference>
<accession>A0ABT5K709</accession>
<dbReference type="PANTHER" id="PTHR45138:SF9">
    <property type="entry name" value="DIGUANYLATE CYCLASE DGCM-RELATED"/>
    <property type="match status" value="1"/>
</dbReference>
<dbReference type="Proteomes" id="UP001221208">
    <property type="component" value="Unassembled WGS sequence"/>
</dbReference>
<dbReference type="InterPro" id="IPR050469">
    <property type="entry name" value="Diguanylate_Cyclase"/>
</dbReference>
<dbReference type="Gene3D" id="3.30.70.270">
    <property type="match status" value="1"/>
</dbReference>
<comment type="caution">
    <text evidence="5">The sequence shown here is derived from an EMBL/GenBank/DDBJ whole genome shotgun (WGS) entry which is preliminary data.</text>
</comment>
<keyword evidence="3" id="KW-0812">Transmembrane</keyword>
<dbReference type="PANTHER" id="PTHR45138">
    <property type="entry name" value="REGULATORY COMPONENTS OF SENSORY TRANSDUCTION SYSTEM"/>
    <property type="match status" value="1"/>
</dbReference>
<sequence>MYSVYRSFRSEVRGLGHWSLGLALLVAAALMFSLRGGVPDWLSVLGANAALFWGIGLSMVGTQLFYGRLPNWRLFHAVWIAGVAGLAWWLLVQPDFALRVAYFSFLVLVFYATQLALVVRYGERHFSSYFFAGLMLIQSAVVLTRGVAALLYGGASVDLLRSGVVASVYVATANFMALLLNVAFMAVATRRLQTILERRSTHDPLTLVLNRRGFADVYAREKAQLWRAARPLALLSIDLDHFKSINDRFGHATGDRVLIHVACQIGEALRESDSVARFGGEEFIVLLPDTGVELALGVAERIRASLRQGLDVQLPAYTVSIGVACQLVPAETLDELLSRADTALYRAKANGRDRVELADAQAPIAVRPGCAAGTDRAR</sequence>
<evidence type="ECO:0000313" key="6">
    <source>
        <dbReference type="Proteomes" id="UP001221208"/>
    </source>
</evidence>
<dbReference type="EC" id="2.7.7.65" evidence="1"/>
<dbReference type="Pfam" id="PF00990">
    <property type="entry name" value="GGDEF"/>
    <property type="match status" value="1"/>
</dbReference>
<evidence type="ECO:0000313" key="5">
    <source>
        <dbReference type="EMBL" id="MDC8760699.1"/>
    </source>
</evidence>
<dbReference type="EMBL" id="JAQQXR010000016">
    <property type="protein sequence ID" value="MDC8760699.1"/>
    <property type="molecule type" value="Genomic_DNA"/>
</dbReference>
<comment type="catalytic activity">
    <reaction evidence="2">
        <text>2 GTP = 3',3'-c-di-GMP + 2 diphosphate</text>
        <dbReference type="Rhea" id="RHEA:24898"/>
        <dbReference type="ChEBI" id="CHEBI:33019"/>
        <dbReference type="ChEBI" id="CHEBI:37565"/>
        <dbReference type="ChEBI" id="CHEBI:58805"/>
        <dbReference type="EC" id="2.7.7.65"/>
    </reaction>
</comment>
<gene>
    <name evidence="5" type="ORF">OIK44_24235</name>
</gene>
<keyword evidence="3" id="KW-0472">Membrane</keyword>
<evidence type="ECO:0000256" key="3">
    <source>
        <dbReference type="SAM" id="Phobius"/>
    </source>
</evidence>
<feature type="transmembrane region" description="Helical" evidence="3">
    <location>
        <begin position="164"/>
        <end position="189"/>
    </location>
</feature>
<dbReference type="InterPro" id="IPR029787">
    <property type="entry name" value="Nucleotide_cyclase"/>
</dbReference>
<feature type="transmembrane region" description="Helical" evidence="3">
    <location>
        <begin position="41"/>
        <end position="60"/>
    </location>
</feature>
<keyword evidence="3" id="KW-1133">Transmembrane helix</keyword>
<feature type="domain" description="GGDEF" evidence="4">
    <location>
        <begin position="230"/>
        <end position="360"/>
    </location>
</feature>
<dbReference type="InterPro" id="IPR000160">
    <property type="entry name" value="GGDEF_dom"/>
</dbReference>
<dbReference type="SUPFAM" id="SSF55073">
    <property type="entry name" value="Nucleotide cyclase"/>
    <property type="match status" value="1"/>
</dbReference>
<feature type="transmembrane region" description="Helical" evidence="3">
    <location>
        <begin position="129"/>
        <end position="152"/>
    </location>
</feature>
<dbReference type="CDD" id="cd01949">
    <property type="entry name" value="GGDEF"/>
    <property type="match status" value="1"/>
</dbReference>
<dbReference type="NCBIfam" id="TIGR00254">
    <property type="entry name" value="GGDEF"/>
    <property type="match status" value="1"/>
</dbReference>
<feature type="transmembrane region" description="Helical" evidence="3">
    <location>
        <begin position="96"/>
        <end position="117"/>
    </location>
</feature>
<name>A0ABT5K709_9BURK</name>
<evidence type="ECO:0000256" key="2">
    <source>
        <dbReference type="ARBA" id="ARBA00034247"/>
    </source>
</evidence>
<dbReference type="InterPro" id="IPR043128">
    <property type="entry name" value="Rev_trsase/Diguanyl_cyclase"/>
</dbReference>
<feature type="transmembrane region" description="Helical" evidence="3">
    <location>
        <begin position="72"/>
        <end position="90"/>
    </location>
</feature>
<feature type="transmembrane region" description="Helical" evidence="3">
    <location>
        <begin position="12"/>
        <end position="35"/>
    </location>
</feature>
<dbReference type="SMART" id="SM00267">
    <property type="entry name" value="GGDEF"/>
    <property type="match status" value="1"/>
</dbReference>
<keyword evidence="6" id="KW-1185">Reference proteome</keyword>
<evidence type="ECO:0000259" key="4">
    <source>
        <dbReference type="PROSITE" id="PS50887"/>
    </source>
</evidence>
<evidence type="ECO:0000256" key="1">
    <source>
        <dbReference type="ARBA" id="ARBA00012528"/>
    </source>
</evidence>
<organism evidence="5 6">
    <name type="scientific">Janthinobacterium fluminis</name>
    <dbReference type="NCBI Taxonomy" id="2987524"/>
    <lineage>
        <taxon>Bacteria</taxon>
        <taxon>Pseudomonadati</taxon>
        <taxon>Pseudomonadota</taxon>
        <taxon>Betaproteobacteria</taxon>
        <taxon>Burkholderiales</taxon>
        <taxon>Oxalobacteraceae</taxon>
        <taxon>Janthinobacterium</taxon>
    </lineage>
</organism>
<proteinExistence type="predicted"/>
<protein>
    <recommendedName>
        <fullName evidence="1">diguanylate cyclase</fullName>
        <ecNumber evidence="1">2.7.7.65</ecNumber>
    </recommendedName>
</protein>